<dbReference type="WBParaSite" id="sdigi.contig520.g8796.t1">
    <property type="protein sequence ID" value="sdigi.contig520.g8796.t1"/>
    <property type="gene ID" value="sdigi.contig520.g8796"/>
</dbReference>
<dbReference type="Proteomes" id="UP000887581">
    <property type="component" value="Unplaced"/>
</dbReference>
<accession>A0A915PX13</accession>
<feature type="compositionally biased region" description="Low complexity" evidence="1">
    <location>
        <begin position="37"/>
        <end position="48"/>
    </location>
</feature>
<organism evidence="2 3">
    <name type="scientific">Setaria digitata</name>
    <dbReference type="NCBI Taxonomy" id="48799"/>
    <lineage>
        <taxon>Eukaryota</taxon>
        <taxon>Metazoa</taxon>
        <taxon>Ecdysozoa</taxon>
        <taxon>Nematoda</taxon>
        <taxon>Chromadorea</taxon>
        <taxon>Rhabditida</taxon>
        <taxon>Spirurina</taxon>
        <taxon>Spiruromorpha</taxon>
        <taxon>Filarioidea</taxon>
        <taxon>Setariidae</taxon>
        <taxon>Setaria</taxon>
    </lineage>
</organism>
<proteinExistence type="predicted"/>
<keyword evidence="2" id="KW-1185">Reference proteome</keyword>
<evidence type="ECO:0000256" key="1">
    <source>
        <dbReference type="SAM" id="MobiDB-lite"/>
    </source>
</evidence>
<sequence>MRDDYEYALEGIAVDYVTNRPKTATVSRTHKNKQRINNRLQNNNNNNNEPYPFSSLSSASRGTIVYQRIRG</sequence>
<protein>
    <submittedName>
        <fullName evidence="3">Uncharacterized protein</fullName>
    </submittedName>
</protein>
<name>A0A915PX13_9BILA</name>
<evidence type="ECO:0000313" key="2">
    <source>
        <dbReference type="Proteomes" id="UP000887581"/>
    </source>
</evidence>
<feature type="region of interest" description="Disordered" evidence="1">
    <location>
        <begin position="23"/>
        <end position="57"/>
    </location>
</feature>
<evidence type="ECO:0000313" key="3">
    <source>
        <dbReference type="WBParaSite" id="sdigi.contig520.g8796.t1"/>
    </source>
</evidence>
<dbReference type="AlphaFoldDB" id="A0A915PX13"/>
<reference evidence="3" key="1">
    <citation type="submission" date="2022-11" db="UniProtKB">
        <authorList>
            <consortium name="WormBaseParasite"/>
        </authorList>
    </citation>
    <scope>IDENTIFICATION</scope>
</reference>